<comment type="caution">
    <text evidence="1">The sequence shown here is derived from an EMBL/GenBank/DDBJ whole genome shotgun (WGS) entry which is preliminary data.</text>
</comment>
<evidence type="ECO:0000313" key="1">
    <source>
        <dbReference type="EMBL" id="KAJ2967704.1"/>
    </source>
</evidence>
<proteinExistence type="predicted"/>
<evidence type="ECO:0000313" key="2">
    <source>
        <dbReference type="Proteomes" id="UP001144978"/>
    </source>
</evidence>
<protein>
    <submittedName>
        <fullName evidence="1">Uncharacterized protein</fullName>
    </submittedName>
</protein>
<keyword evidence="2" id="KW-1185">Reference proteome</keyword>
<sequence length="295" mass="33099">MLPLLEARSLDLVLLSNFASISLPLFTVRRADSPQIDHHGRAGRTADLSTLKDHIHNWIPDVALEIMGEDEPVILSPRVDGVFSKNRGDWGWNSLWSARLLVKRSARDEFDQDPEGYQEGLRHAKKRSNHTTLPSFLYAEYSGVPDDPLRYLFRSPLLMQAYRCIWTSPESATKDPGMGGTGRPSISRVHSIDNVTPENVGYIACLLRHILSSEVSWKDHNVRVFNGSKFFDKVVDLLNSNGFGTSVLMYFISHVYGTTTIDDVDDDVDDEFESLKRALAARDAEPEPSSNEPVA</sequence>
<dbReference type="Proteomes" id="UP001144978">
    <property type="component" value="Unassembled WGS sequence"/>
</dbReference>
<gene>
    <name evidence="1" type="ORF">NUW54_g13432</name>
</gene>
<accession>A0ACC1MN40</accession>
<reference evidence="1" key="1">
    <citation type="submission" date="2022-08" db="EMBL/GenBank/DDBJ databases">
        <title>Genome Sequence of Pycnoporus sanguineus.</title>
        <authorList>
            <person name="Buettner E."/>
        </authorList>
    </citation>
    <scope>NUCLEOTIDE SEQUENCE</scope>
    <source>
        <strain evidence="1">CG-C14</strain>
    </source>
</reference>
<dbReference type="EMBL" id="JANSHE010006238">
    <property type="protein sequence ID" value="KAJ2967704.1"/>
    <property type="molecule type" value="Genomic_DNA"/>
</dbReference>
<name>A0ACC1MN40_9APHY</name>
<organism evidence="1 2">
    <name type="scientific">Trametes sanguinea</name>
    <dbReference type="NCBI Taxonomy" id="158606"/>
    <lineage>
        <taxon>Eukaryota</taxon>
        <taxon>Fungi</taxon>
        <taxon>Dikarya</taxon>
        <taxon>Basidiomycota</taxon>
        <taxon>Agaricomycotina</taxon>
        <taxon>Agaricomycetes</taxon>
        <taxon>Polyporales</taxon>
        <taxon>Polyporaceae</taxon>
        <taxon>Trametes</taxon>
    </lineage>
</organism>